<organism evidence="2 3">
    <name type="scientific">Parasynechococcus marenigrum (strain WH8102)</name>
    <dbReference type="NCBI Taxonomy" id="84588"/>
    <lineage>
        <taxon>Bacteria</taxon>
        <taxon>Bacillati</taxon>
        <taxon>Cyanobacteriota</taxon>
        <taxon>Cyanophyceae</taxon>
        <taxon>Synechococcales</taxon>
        <taxon>Prochlorococcaceae</taxon>
        <taxon>Parasynechococcus</taxon>
        <taxon>Parasynechococcus marenigrum</taxon>
    </lineage>
</organism>
<feature type="domain" description="Polymerase beta nucleotidyltransferase" evidence="1">
    <location>
        <begin position="21"/>
        <end position="71"/>
    </location>
</feature>
<dbReference type="eggNOG" id="ENOG5030T3X">
    <property type="taxonomic scope" value="Bacteria"/>
</dbReference>
<dbReference type="InterPro" id="IPR041633">
    <property type="entry name" value="Polbeta"/>
</dbReference>
<gene>
    <name evidence="2" type="ordered locus">SYNW0468</name>
</gene>
<accession>Q7U8Z1</accession>
<dbReference type="AlphaFoldDB" id="Q7U8Z1"/>
<proteinExistence type="predicted"/>
<dbReference type="PANTHER" id="PTHR43449:SF3">
    <property type="entry name" value="POLYMERASE NUCLEOTIDYL TRANSFERASE DOMAIN-CONTAINING PROTEIN"/>
    <property type="match status" value="1"/>
</dbReference>
<dbReference type="KEGG" id="syw:SYNW0468"/>
<name>Q7U8Z1_PARMW</name>
<dbReference type="Gene3D" id="3.30.460.10">
    <property type="entry name" value="Beta Polymerase, domain 2"/>
    <property type="match status" value="1"/>
</dbReference>
<dbReference type="Proteomes" id="UP000001422">
    <property type="component" value="Chromosome"/>
</dbReference>
<dbReference type="InterPro" id="IPR043519">
    <property type="entry name" value="NT_sf"/>
</dbReference>
<keyword evidence="3" id="KW-1185">Reference proteome</keyword>
<evidence type="ECO:0000259" key="1">
    <source>
        <dbReference type="Pfam" id="PF18765"/>
    </source>
</evidence>
<dbReference type="Pfam" id="PF18765">
    <property type="entry name" value="Polbeta"/>
    <property type="match status" value="1"/>
</dbReference>
<dbReference type="PANTHER" id="PTHR43449">
    <property type="entry name" value="NUCLEOTIDYLTRANSFERASE"/>
    <property type="match status" value="1"/>
</dbReference>
<sequence length="116" mass="13178">MTSFQDLRQRRHAQWLTELKQQIQAIVEREAKPPQQIYLFGSRARGDWDGLSDTDLLVVADSKGEADRWADQLLDGGLAQDVIGLDQEAWHNLPNHPSVIWRHVAREAQPLIEAGS</sequence>
<dbReference type="SUPFAM" id="SSF81301">
    <property type="entry name" value="Nucleotidyltransferase"/>
    <property type="match status" value="1"/>
</dbReference>
<dbReference type="RefSeq" id="WP_011127342.1">
    <property type="nucleotide sequence ID" value="NC_005070.1"/>
</dbReference>
<dbReference type="HOGENOM" id="CLU_2132303_0_0_3"/>
<dbReference type="CDD" id="cd05403">
    <property type="entry name" value="NT_KNTase_like"/>
    <property type="match status" value="1"/>
</dbReference>
<reference evidence="2 3" key="1">
    <citation type="journal article" date="2003" name="Nature">
        <title>The genome of a motile marine Synechococcus.</title>
        <authorList>
            <person name="Palenik B."/>
            <person name="Brahamsha B."/>
            <person name="Larimer F."/>
            <person name="Land M."/>
            <person name="Hauser L."/>
            <person name="Chain P."/>
            <person name="Lamerdin J."/>
            <person name="Regala W."/>
            <person name="Allen E.A."/>
            <person name="McCarren J."/>
            <person name="Paulsen I."/>
            <person name="Dufresne A."/>
            <person name="Partensky F."/>
            <person name="Webb E."/>
            <person name="Waterbury J."/>
        </authorList>
    </citation>
    <scope>NUCLEOTIDE SEQUENCE [LARGE SCALE GENOMIC DNA]</scope>
    <source>
        <strain evidence="2 3">WH8102</strain>
    </source>
</reference>
<protein>
    <recommendedName>
        <fullName evidence="1">Polymerase beta nucleotidyltransferase domain-containing protein</fullName>
    </recommendedName>
</protein>
<dbReference type="EMBL" id="BX569690">
    <property type="protein sequence ID" value="CAE06983.1"/>
    <property type="molecule type" value="Genomic_DNA"/>
</dbReference>
<evidence type="ECO:0000313" key="2">
    <source>
        <dbReference type="EMBL" id="CAE06983.1"/>
    </source>
</evidence>
<evidence type="ECO:0000313" key="3">
    <source>
        <dbReference type="Proteomes" id="UP000001422"/>
    </source>
</evidence>
<dbReference type="STRING" id="84588.SYNW0468"/>